<keyword evidence="2" id="KW-1185">Reference proteome</keyword>
<dbReference type="Gene3D" id="3.40.630.30">
    <property type="match status" value="1"/>
</dbReference>
<protein>
    <recommendedName>
        <fullName evidence="3">GNAT family N-acetyltransferase</fullName>
    </recommendedName>
</protein>
<dbReference type="Proteomes" id="UP000280698">
    <property type="component" value="Unassembled WGS sequence"/>
</dbReference>
<sequence>MRPDEIAQALSALPGVRSDLTGDLLEVVVPAIDDRLRLRPEAVRRGRRISAPNGDPAVEFAVSDGTDEWPLIVTPDDVVFAPVPAAGLLDSAVPFVVSNMPPLVAYSEMVRDAEAVTRRLAGPDARVSNLDEVGATFLMLRAFVAGAVRFGLRPVRAVAWWEQGWAVVRDRVFLPPFRADPAWDELAREATRVPPPAPRPPAEPAVAAGRPVTAAEFDALAPLLTALRPDEEFRAAWARWIRVPPDAFARALTDQVAGAQAALSLYPEGTGSVDLRVYDGDRLSALLQLRFSVPGRTMAVDEIRIAETARSTGLFARLMFNAEALARLLGLTRMTAHATDMGSYALATAGVYLRDPELYRRSRRQP</sequence>
<evidence type="ECO:0000313" key="2">
    <source>
        <dbReference type="Proteomes" id="UP000280698"/>
    </source>
</evidence>
<dbReference type="InterPro" id="IPR016181">
    <property type="entry name" value="Acyl_CoA_acyltransferase"/>
</dbReference>
<dbReference type="EMBL" id="RJLN01000061">
    <property type="protein sequence ID" value="RNL95889.1"/>
    <property type="molecule type" value="Genomic_DNA"/>
</dbReference>
<dbReference type="RefSeq" id="WP_123242420.1">
    <property type="nucleotide sequence ID" value="NZ_JAAHBY010000061.1"/>
</dbReference>
<comment type="caution">
    <text evidence="1">The sequence shown here is derived from an EMBL/GenBank/DDBJ whole genome shotgun (WGS) entry which is preliminary data.</text>
</comment>
<accession>A0ABX9WEK6</accession>
<evidence type="ECO:0000313" key="1">
    <source>
        <dbReference type="EMBL" id="RNL95889.1"/>
    </source>
</evidence>
<gene>
    <name evidence="1" type="ORF">EFE23_19720</name>
</gene>
<proteinExistence type="predicted"/>
<reference evidence="1 2" key="1">
    <citation type="submission" date="2018-11" db="EMBL/GenBank/DDBJ databases">
        <title>Micromonospora sp. PPF5-17, a new actinomycetes isolated from a hot spring soil.</title>
        <authorList>
            <person name="Thawai C."/>
        </authorList>
    </citation>
    <scope>NUCLEOTIDE SEQUENCE [LARGE SCALE GENOMIC DNA]</scope>
    <source>
        <strain evidence="1 2">PPF5-17</strain>
    </source>
</reference>
<dbReference type="SUPFAM" id="SSF55729">
    <property type="entry name" value="Acyl-CoA N-acyltransferases (Nat)"/>
    <property type="match status" value="1"/>
</dbReference>
<organism evidence="1 2">
    <name type="scientific">Micromonospora solifontis</name>
    <dbReference type="NCBI Taxonomy" id="2487138"/>
    <lineage>
        <taxon>Bacteria</taxon>
        <taxon>Bacillati</taxon>
        <taxon>Actinomycetota</taxon>
        <taxon>Actinomycetes</taxon>
        <taxon>Micromonosporales</taxon>
        <taxon>Micromonosporaceae</taxon>
        <taxon>Micromonospora</taxon>
    </lineage>
</organism>
<evidence type="ECO:0008006" key="3">
    <source>
        <dbReference type="Google" id="ProtNLM"/>
    </source>
</evidence>
<name>A0ABX9WEK6_9ACTN</name>